<gene>
    <name evidence="1" type="ORF">H4W80_000510</name>
</gene>
<organism evidence="1 2">
    <name type="scientific">Nonomuraea angiospora</name>
    <dbReference type="NCBI Taxonomy" id="46172"/>
    <lineage>
        <taxon>Bacteria</taxon>
        <taxon>Bacillati</taxon>
        <taxon>Actinomycetota</taxon>
        <taxon>Actinomycetes</taxon>
        <taxon>Streptosporangiales</taxon>
        <taxon>Streptosporangiaceae</taxon>
        <taxon>Nonomuraea</taxon>
    </lineage>
</organism>
<comment type="caution">
    <text evidence="1">The sequence shown here is derived from an EMBL/GenBank/DDBJ whole genome shotgun (WGS) entry which is preliminary data.</text>
</comment>
<proteinExistence type="predicted"/>
<dbReference type="EMBL" id="JADBEK010000001">
    <property type="protein sequence ID" value="MBE1582252.1"/>
    <property type="molecule type" value="Genomic_DNA"/>
</dbReference>
<dbReference type="RefSeq" id="WP_264085957.1">
    <property type="nucleotide sequence ID" value="NZ_JADBEK010000001.1"/>
</dbReference>
<sequence length="40" mass="4123">MISYGGPAPALLLAERAGLDRLVGEYVALTAAEGGTCQTW</sequence>
<keyword evidence="2" id="KW-1185">Reference proteome</keyword>
<reference evidence="1 2" key="1">
    <citation type="submission" date="2020-10" db="EMBL/GenBank/DDBJ databases">
        <title>Sequencing the genomes of 1000 actinobacteria strains.</title>
        <authorList>
            <person name="Klenk H.-P."/>
        </authorList>
    </citation>
    <scope>NUCLEOTIDE SEQUENCE [LARGE SCALE GENOMIC DNA]</scope>
    <source>
        <strain evidence="1 2">DSM 43173</strain>
    </source>
</reference>
<accession>A0ABR9LPP8</accession>
<dbReference type="Proteomes" id="UP000633509">
    <property type="component" value="Unassembled WGS sequence"/>
</dbReference>
<evidence type="ECO:0000313" key="1">
    <source>
        <dbReference type="EMBL" id="MBE1582252.1"/>
    </source>
</evidence>
<evidence type="ECO:0000313" key="2">
    <source>
        <dbReference type="Proteomes" id="UP000633509"/>
    </source>
</evidence>
<name>A0ABR9LPP8_9ACTN</name>
<protein>
    <submittedName>
        <fullName evidence="1">Uncharacterized protein</fullName>
    </submittedName>
</protein>